<reference evidence="1 2" key="1">
    <citation type="journal article" date="2016" name="Nat. Commun.">
        <title>Thousands of microbial genomes shed light on interconnected biogeochemical processes in an aquifer system.</title>
        <authorList>
            <person name="Anantharaman K."/>
            <person name="Brown C.T."/>
            <person name="Hug L.A."/>
            <person name="Sharon I."/>
            <person name="Castelle C.J."/>
            <person name="Probst A.J."/>
            <person name="Thomas B.C."/>
            <person name="Singh A."/>
            <person name="Wilkins M.J."/>
            <person name="Karaoz U."/>
            <person name="Brodie E.L."/>
            <person name="Williams K.H."/>
            <person name="Hubbard S.S."/>
            <person name="Banfield J.F."/>
        </authorList>
    </citation>
    <scope>NUCLEOTIDE SEQUENCE [LARGE SCALE GENOMIC DNA]</scope>
</reference>
<proteinExistence type="predicted"/>
<evidence type="ECO:0000313" key="1">
    <source>
        <dbReference type="EMBL" id="OGC52368.1"/>
    </source>
</evidence>
<name>A0A1F4V5C3_UNCKA</name>
<comment type="caution">
    <text evidence="1">The sequence shown here is derived from an EMBL/GenBank/DDBJ whole genome shotgun (WGS) entry which is preliminary data.</text>
</comment>
<evidence type="ECO:0008006" key="3">
    <source>
        <dbReference type="Google" id="ProtNLM"/>
    </source>
</evidence>
<dbReference type="Proteomes" id="UP000178771">
    <property type="component" value="Unassembled WGS sequence"/>
</dbReference>
<accession>A0A1F4V5C3</accession>
<sequence length="163" mass="18790">MKIDFVYSIYNEISEYVTMITHPKDYSFLRSVVWNPLFILKGCINRKKNLIRAKKSWKPIESDVSKAFRNLNLKLKEEVITCYVHNTGCEGGFNVDSNRIHVRISRVNEGEFLGAVIHELVHLATTKKGQDYTEGENITDSYLAKKPLSDILKRIGDRPQSKL</sequence>
<protein>
    <recommendedName>
        <fullName evidence="3">SprT-like domain-containing protein</fullName>
    </recommendedName>
</protein>
<evidence type="ECO:0000313" key="2">
    <source>
        <dbReference type="Proteomes" id="UP000178771"/>
    </source>
</evidence>
<dbReference type="AlphaFoldDB" id="A0A1F4V5C3"/>
<dbReference type="EMBL" id="MEVH01000001">
    <property type="protein sequence ID" value="OGC52368.1"/>
    <property type="molecule type" value="Genomic_DNA"/>
</dbReference>
<organism evidence="1 2">
    <name type="scientific">candidate division WWE3 bacterium RIFCSPLOWO2_01_FULL_39_13</name>
    <dbReference type="NCBI Taxonomy" id="1802624"/>
    <lineage>
        <taxon>Bacteria</taxon>
        <taxon>Katanobacteria</taxon>
    </lineage>
</organism>
<gene>
    <name evidence="1" type="ORF">A2982_00695</name>
</gene>